<keyword evidence="2" id="KW-0732">Signal</keyword>
<dbReference type="RefSeq" id="WP_194695119.1">
    <property type="nucleotide sequence ID" value="NZ_JADKPO010000004.1"/>
</dbReference>
<evidence type="ECO:0000256" key="1">
    <source>
        <dbReference type="ARBA" id="ARBA00009820"/>
    </source>
</evidence>
<name>A0A930VN99_9ACTN</name>
<dbReference type="PANTHER" id="PTHR36842">
    <property type="entry name" value="PROTEIN TOLB HOMOLOG"/>
    <property type="match status" value="1"/>
</dbReference>
<dbReference type="InterPro" id="IPR011659">
    <property type="entry name" value="WD40"/>
</dbReference>
<dbReference type="Proteomes" id="UP000660668">
    <property type="component" value="Unassembled WGS sequence"/>
</dbReference>
<evidence type="ECO:0000256" key="2">
    <source>
        <dbReference type="SAM" id="SignalP"/>
    </source>
</evidence>
<comment type="caution">
    <text evidence="3">The sequence shown here is derived from an EMBL/GenBank/DDBJ whole genome shotgun (WGS) entry which is preliminary data.</text>
</comment>
<evidence type="ECO:0000313" key="4">
    <source>
        <dbReference type="Proteomes" id="UP000660668"/>
    </source>
</evidence>
<dbReference type="Gene3D" id="2.120.10.30">
    <property type="entry name" value="TolB, C-terminal domain"/>
    <property type="match status" value="2"/>
</dbReference>
<keyword evidence="4" id="KW-1185">Reference proteome</keyword>
<proteinExistence type="inferred from homology"/>
<dbReference type="Pfam" id="PF07676">
    <property type="entry name" value="PD40"/>
    <property type="match status" value="2"/>
</dbReference>
<dbReference type="EMBL" id="JADKPO010000004">
    <property type="protein sequence ID" value="MBF4766960.1"/>
    <property type="molecule type" value="Genomic_DNA"/>
</dbReference>
<dbReference type="SUPFAM" id="SSF82171">
    <property type="entry name" value="DPP6 N-terminal domain-like"/>
    <property type="match status" value="1"/>
</dbReference>
<protein>
    <submittedName>
        <fullName evidence="3">PD40 domain-containing protein</fullName>
    </submittedName>
</protein>
<comment type="similarity">
    <text evidence="1">Belongs to the TolB family.</text>
</comment>
<sequence>MTRLRENFASHRRSYAVIAGLAVAALPLQSAYAALAPAHNEQVALVNGSDKQLSNKSHINGTAAVASADGRYVVFSTDAALVPADKNGVDDVYRRDTVNGTTLLVSQRGGKAGNDYSFEPTISSNGRRVAFTTWATNLAKDTNGSTLDVLVKDLRTGAIRRVSVKSNEQQTGRNSFSPVISGNGRFVSFQTFGSFSAKDQDAKEDVYVRDLLNGTTKQASLAPGTNKDIPGSMLNGDISDDGTKVVFGRNTKLWVRDMAAGRTTLFHSEPASAPCQSFPTGSSGRPVISGNGRYVAFSSCAASLPGETGAFVDIYRKDLTTGEIVAVHGQGNGHSFLPSLSRSGRYVGFGSEASDLVVGDDEGQTDAFVADMVAGTVVRASQNAGGVGANNVSASTAAAISADGQSLVYTSYADNLVPGDRFDEEETFVWRAAS</sequence>
<accession>A0A930VN99</accession>
<feature type="signal peptide" evidence="2">
    <location>
        <begin position="1"/>
        <end position="33"/>
    </location>
</feature>
<evidence type="ECO:0000313" key="3">
    <source>
        <dbReference type="EMBL" id="MBF4766960.1"/>
    </source>
</evidence>
<dbReference type="InterPro" id="IPR011042">
    <property type="entry name" value="6-blade_b-propeller_TolB-like"/>
</dbReference>
<reference evidence="3" key="1">
    <citation type="submission" date="2020-11" db="EMBL/GenBank/DDBJ databases">
        <title>Nocardioides cynanchi sp. nov., isolated from soil of rhizosphere of Cynanchum wilfordii.</title>
        <authorList>
            <person name="Lee J.-S."/>
            <person name="Suh M.K."/>
            <person name="Kim J.-S."/>
        </authorList>
    </citation>
    <scope>NUCLEOTIDE SEQUENCE</scope>
    <source>
        <strain evidence="3">KCTC 19276</strain>
    </source>
</reference>
<gene>
    <name evidence="3" type="ORF">ISU10_04185</name>
</gene>
<feature type="chain" id="PRO_5038057448" evidence="2">
    <location>
        <begin position="34"/>
        <end position="434"/>
    </location>
</feature>
<organism evidence="3 4">
    <name type="scientific">Nocardioides agariphilus</name>
    <dbReference type="NCBI Taxonomy" id="433664"/>
    <lineage>
        <taxon>Bacteria</taxon>
        <taxon>Bacillati</taxon>
        <taxon>Actinomycetota</taxon>
        <taxon>Actinomycetes</taxon>
        <taxon>Propionibacteriales</taxon>
        <taxon>Nocardioidaceae</taxon>
        <taxon>Nocardioides</taxon>
    </lineage>
</organism>
<dbReference type="AlphaFoldDB" id="A0A930VN99"/>